<dbReference type="AlphaFoldDB" id="A0A3A8EM39"/>
<evidence type="ECO:0000259" key="2">
    <source>
        <dbReference type="Pfam" id="PF04773"/>
    </source>
</evidence>
<keyword evidence="4" id="KW-1185">Reference proteome</keyword>
<keyword evidence="3" id="KW-0808">Transferase</keyword>
<name>A0A3A8EM39_9GAMM</name>
<keyword evidence="3" id="KW-0418">Kinase</keyword>
<comment type="caution">
    <text evidence="3">The sequence shown here is derived from an EMBL/GenBank/DDBJ whole genome shotgun (WGS) entry which is preliminary data.</text>
</comment>
<dbReference type="GO" id="GO:0016989">
    <property type="term" value="F:sigma factor antagonist activity"/>
    <property type="evidence" value="ECO:0007669"/>
    <property type="project" value="TreeGrafter"/>
</dbReference>
<evidence type="ECO:0000313" key="4">
    <source>
        <dbReference type="Proteomes" id="UP000269001"/>
    </source>
</evidence>
<evidence type="ECO:0000256" key="1">
    <source>
        <dbReference type="SAM" id="Phobius"/>
    </source>
</evidence>
<keyword evidence="1" id="KW-0472">Membrane</keyword>
<dbReference type="PANTHER" id="PTHR30273">
    <property type="entry name" value="PERIPLASMIC SIGNAL SENSOR AND SIGMA FACTOR ACTIVATOR FECR-RELATED"/>
    <property type="match status" value="1"/>
</dbReference>
<dbReference type="Pfam" id="PF04773">
    <property type="entry name" value="FecR"/>
    <property type="match status" value="1"/>
</dbReference>
<gene>
    <name evidence="3" type="ORF">D7V21_14780</name>
</gene>
<feature type="transmembrane region" description="Helical" evidence="1">
    <location>
        <begin position="88"/>
        <end position="110"/>
    </location>
</feature>
<keyword evidence="1" id="KW-1133">Transmembrane helix</keyword>
<proteinExistence type="predicted"/>
<feature type="domain" description="FecR protein" evidence="2">
    <location>
        <begin position="118"/>
        <end position="210"/>
    </location>
</feature>
<accession>A0A3A8EM39</accession>
<reference evidence="3 4" key="1">
    <citation type="submission" date="2018-09" db="EMBL/GenBank/DDBJ databases">
        <title>The draft genome of Acinetobacter spp. strains.</title>
        <authorList>
            <person name="Qin J."/>
            <person name="Feng Y."/>
            <person name="Zong Z."/>
        </authorList>
    </citation>
    <scope>NUCLEOTIDE SEQUENCE [LARGE SCALE GENOMIC DNA]</scope>
    <source>
        <strain evidence="3 4">WCHAc060096</strain>
    </source>
</reference>
<evidence type="ECO:0000313" key="3">
    <source>
        <dbReference type="EMBL" id="RKG31024.1"/>
    </source>
</evidence>
<dbReference type="InterPro" id="IPR006860">
    <property type="entry name" value="FecR"/>
</dbReference>
<keyword evidence="1" id="KW-0812">Transmembrane</keyword>
<dbReference type="PANTHER" id="PTHR30273:SF2">
    <property type="entry name" value="PROTEIN FECR"/>
    <property type="match status" value="1"/>
</dbReference>
<dbReference type="EMBL" id="RAXU01000024">
    <property type="protein sequence ID" value="RKG31024.1"/>
    <property type="molecule type" value="Genomic_DNA"/>
</dbReference>
<dbReference type="Gene3D" id="2.60.120.1440">
    <property type="match status" value="1"/>
</dbReference>
<sequence>MTDPKKLQKELSLWIIRLNTDDPIERAQAQVEFEHWQRQHPEYHDQFDKISRFSDELKQLQETHRIHSQTLQQSLKHTQQSQQQLKKAFGRGILGIGFIGLFSILTYHYFPYAYYTADYKTSTGSMQSFVLKDGSKITLGAKSAIKLHFNSQRRQVELVQGEIYVDVAKDRHRPFIVQSKQADYKALGTRFIVHQNRENSSISMLHSSVEASAKQVNQRQRVHAGEKVQADAHGFGPIQPIAIQSTEFAWQHNQILADNLALPDLLERLNRQHHVYFIYRASVLESFKVNGVINAQQDVEQTLSLIKAQYPQLNIQKIGSHVFIIQLES</sequence>
<protein>
    <submittedName>
        <fullName evidence="3">Histidine kinase</fullName>
    </submittedName>
</protein>
<dbReference type="InterPro" id="IPR012373">
    <property type="entry name" value="Ferrdict_sens_TM"/>
</dbReference>
<dbReference type="PIRSF" id="PIRSF018266">
    <property type="entry name" value="FecR"/>
    <property type="match status" value="1"/>
</dbReference>
<dbReference type="GO" id="GO:0016301">
    <property type="term" value="F:kinase activity"/>
    <property type="evidence" value="ECO:0007669"/>
    <property type="project" value="UniProtKB-KW"/>
</dbReference>
<dbReference type="Gene3D" id="3.55.50.30">
    <property type="match status" value="1"/>
</dbReference>
<dbReference type="RefSeq" id="WP_120371216.1">
    <property type="nucleotide sequence ID" value="NZ_RAXU01000024.1"/>
</dbReference>
<dbReference type="Proteomes" id="UP000269001">
    <property type="component" value="Unassembled WGS sequence"/>
</dbReference>
<organism evidence="3 4">
    <name type="scientific">Acinetobacter guerrae</name>
    <dbReference type="NCBI Taxonomy" id="1843371"/>
    <lineage>
        <taxon>Bacteria</taxon>
        <taxon>Pseudomonadati</taxon>
        <taxon>Pseudomonadota</taxon>
        <taxon>Gammaproteobacteria</taxon>
        <taxon>Moraxellales</taxon>
        <taxon>Moraxellaceae</taxon>
        <taxon>Acinetobacter</taxon>
    </lineage>
</organism>